<dbReference type="EMBL" id="LAZR01005955">
    <property type="protein sequence ID" value="KKM95851.1"/>
    <property type="molecule type" value="Genomic_DNA"/>
</dbReference>
<organism evidence="1">
    <name type="scientific">marine sediment metagenome</name>
    <dbReference type="NCBI Taxonomy" id="412755"/>
    <lineage>
        <taxon>unclassified sequences</taxon>
        <taxon>metagenomes</taxon>
        <taxon>ecological metagenomes</taxon>
    </lineage>
</organism>
<accession>A0A0F9M940</accession>
<gene>
    <name evidence="1" type="ORF">LCGC14_1183970</name>
</gene>
<protein>
    <submittedName>
        <fullName evidence="1">Uncharacterized protein</fullName>
    </submittedName>
</protein>
<proteinExistence type="predicted"/>
<evidence type="ECO:0000313" key="1">
    <source>
        <dbReference type="EMBL" id="KKM95851.1"/>
    </source>
</evidence>
<dbReference type="AlphaFoldDB" id="A0A0F9M940"/>
<comment type="caution">
    <text evidence="1">The sequence shown here is derived from an EMBL/GenBank/DDBJ whole genome shotgun (WGS) entry which is preliminary data.</text>
</comment>
<name>A0A0F9M940_9ZZZZ</name>
<reference evidence="1" key="1">
    <citation type="journal article" date="2015" name="Nature">
        <title>Complex archaea that bridge the gap between prokaryotes and eukaryotes.</title>
        <authorList>
            <person name="Spang A."/>
            <person name="Saw J.H."/>
            <person name="Jorgensen S.L."/>
            <person name="Zaremba-Niedzwiedzka K."/>
            <person name="Martijn J."/>
            <person name="Lind A.E."/>
            <person name="van Eijk R."/>
            <person name="Schleper C."/>
            <person name="Guy L."/>
            <person name="Ettema T.J."/>
        </authorList>
    </citation>
    <scope>NUCLEOTIDE SEQUENCE</scope>
</reference>
<sequence length="249" mass="27248">MNKFGCLPLAVVLASIVAPASADVFQFTGTASSGEGKTLYEEQHRVEGTCESGTFRPLEHSVTYVHSVNGNAEVFGDKTLDYHQSAIRPTVNFQQPDFQESLKITYPNADSVSVVLREPGGDTKRSSVDSSENLVVDAGFDNLVRQHWEEVTGGKSVKFRFLAPSRGTDYAFILEPTQSQAVKADHVMQIRPDSIMLKFLVDPIILGYNNQGALTAYSGLTNVRENADQNYTATILYNVGTYPECGLTP</sequence>